<reference evidence="1 2" key="1">
    <citation type="submission" date="2021-04" db="EMBL/GenBank/DDBJ databases">
        <authorList>
            <person name="Bliznina A."/>
        </authorList>
    </citation>
    <scope>NUCLEOTIDE SEQUENCE [LARGE SCALE GENOMIC DNA]</scope>
</reference>
<protein>
    <submittedName>
        <fullName evidence="1">Oidioi.mRNA.OKI2018_I69.chrUn_10.g17259.t2. cds</fullName>
    </submittedName>
</protein>
<name>A0ABN7TCC5_OIKDI</name>
<dbReference type="Gene3D" id="3.40.640.10">
    <property type="entry name" value="Type I PLP-dependent aspartate aminotransferase-like (Major domain)"/>
    <property type="match status" value="1"/>
</dbReference>
<gene>
    <name evidence="1" type="ORF">OKIOD_LOCUS17213</name>
</gene>
<dbReference type="InterPro" id="IPR015421">
    <property type="entry name" value="PyrdxlP-dep_Trfase_major"/>
</dbReference>
<proteinExistence type="predicted"/>
<accession>A0ABN7TCC5</accession>
<keyword evidence="2" id="KW-1185">Reference proteome</keyword>
<organism evidence="1 2">
    <name type="scientific">Oikopleura dioica</name>
    <name type="common">Tunicate</name>
    <dbReference type="NCBI Taxonomy" id="34765"/>
    <lineage>
        <taxon>Eukaryota</taxon>
        <taxon>Metazoa</taxon>
        <taxon>Chordata</taxon>
        <taxon>Tunicata</taxon>
        <taxon>Appendicularia</taxon>
        <taxon>Copelata</taxon>
        <taxon>Oikopleuridae</taxon>
        <taxon>Oikopleura</taxon>
    </lineage>
</organism>
<dbReference type="EMBL" id="CAJRAX010000002">
    <property type="protein sequence ID" value="CAG5114392.1"/>
    <property type="molecule type" value="Genomic_DNA"/>
</dbReference>
<sequence>MVKGRNTVDFKPSYRPPDLRLVPAPVHWTSYNHRPNQILKDDATRFNSFSKFRQKDLAKNKLDLAIRKINHAKNTITRYPHRKSSGSKQKEVLFQNHAVIFLSLETNTFMFCSFYFVSKTNIPSLDNSMSSDTAPEPDMTDSGLGIVETSPPMMFADDFQKELESSPEWQEMEKSLKATLAQFNADPTPEAADIPLIKAEEDIGKELEIPTVPSVYELGSSLQNRLGLVDEEFRCEILNQIQDDVINWIRNIFRFQAATVNAYKDPRQPMLKALRCALAVKYNQQNEESPLGYRRYVKGDSVKAPVIYVTDDIPAAWILFFQNELGLPKECFNVHRINDGINGDKTPFDVNKLFKQVQADANDPQKEPTALIGSFGSESGIDDKVESLLHICGKFQIWCHFEGDNIPMLGNFTIPSKSAPVLAANSITLKPSDFCMLGLPSLFCMRSANNPIRCQPWEDDLLPVWTALQLSGAANIRHRINNAMRITNDLVLVLKQFADVNSSVKERVEEHSDADYNSFGDFVKDTMKQLTAPPALH</sequence>
<evidence type="ECO:0000313" key="1">
    <source>
        <dbReference type="EMBL" id="CAG5114392.1"/>
    </source>
</evidence>
<evidence type="ECO:0000313" key="2">
    <source>
        <dbReference type="Proteomes" id="UP001158576"/>
    </source>
</evidence>
<comment type="caution">
    <text evidence="1">The sequence shown here is derived from an EMBL/GenBank/DDBJ whole genome shotgun (WGS) entry which is preliminary data.</text>
</comment>
<dbReference type="Proteomes" id="UP001158576">
    <property type="component" value="Unassembled WGS sequence"/>
</dbReference>